<protein>
    <submittedName>
        <fullName evidence="1">Uncharacterized protein</fullName>
    </submittedName>
</protein>
<dbReference type="InParanoid" id="A0A165C9K4"/>
<proteinExistence type="predicted"/>
<sequence length="179" mass="19834">MDSMPLDGTLSSPLLVFVALDCCTNATNFCIICPTSKAIFDTFQLGVLAPRLESLTLDQRAIGPPKLGYSERPPSKGWYSQESVTASLQFPKVTVLCLSNMKYRLGTAALSHPTIRTWAWIIAKIQLNHPSVRLAMHEAELAKHGLPLTEPDEERLFGEAWSPQNSWDMTGFAAYSYTI</sequence>
<evidence type="ECO:0000313" key="2">
    <source>
        <dbReference type="Proteomes" id="UP000077266"/>
    </source>
</evidence>
<organism evidence="1 2">
    <name type="scientific">Exidia glandulosa HHB12029</name>
    <dbReference type="NCBI Taxonomy" id="1314781"/>
    <lineage>
        <taxon>Eukaryota</taxon>
        <taxon>Fungi</taxon>
        <taxon>Dikarya</taxon>
        <taxon>Basidiomycota</taxon>
        <taxon>Agaricomycotina</taxon>
        <taxon>Agaricomycetes</taxon>
        <taxon>Auriculariales</taxon>
        <taxon>Exidiaceae</taxon>
        <taxon>Exidia</taxon>
    </lineage>
</organism>
<gene>
    <name evidence="1" type="ORF">EXIGLDRAFT_755191</name>
</gene>
<dbReference type="Proteomes" id="UP000077266">
    <property type="component" value="Unassembled WGS sequence"/>
</dbReference>
<evidence type="ECO:0000313" key="1">
    <source>
        <dbReference type="EMBL" id="KZV82068.1"/>
    </source>
</evidence>
<accession>A0A165C9K4</accession>
<reference evidence="1 2" key="1">
    <citation type="journal article" date="2016" name="Mol. Biol. Evol.">
        <title>Comparative Genomics of Early-Diverging Mushroom-Forming Fungi Provides Insights into the Origins of Lignocellulose Decay Capabilities.</title>
        <authorList>
            <person name="Nagy L.G."/>
            <person name="Riley R."/>
            <person name="Tritt A."/>
            <person name="Adam C."/>
            <person name="Daum C."/>
            <person name="Floudas D."/>
            <person name="Sun H."/>
            <person name="Yadav J.S."/>
            <person name="Pangilinan J."/>
            <person name="Larsson K.H."/>
            <person name="Matsuura K."/>
            <person name="Barry K."/>
            <person name="Labutti K."/>
            <person name="Kuo R."/>
            <person name="Ohm R.A."/>
            <person name="Bhattacharya S.S."/>
            <person name="Shirouzu T."/>
            <person name="Yoshinaga Y."/>
            <person name="Martin F.M."/>
            <person name="Grigoriev I.V."/>
            <person name="Hibbett D.S."/>
        </authorList>
    </citation>
    <scope>NUCLEOTIDE SEQUENCE [LARGE SCALE GENOMIC DNA]</scope>
    <source>
        <strain evidence="1 2">HHB12029</strain>
    </source>
</reference>
<dbReference type="AlphaFoldDB" id="A0A165C9K4"/>
<name>A0A165C9K4_EXIGL</name>
<dbReference type="EMBL" id="KV426348">
    <property type="protein sequence ID" value="KZV82068.1"/>
    <property type="molecule type" value="Genomic_DNA"/>
</dbReference>
<keyword evidence="2" id="KW-1185">Reference proteome</keyword>